<organism evidence="6 7">
    <name type="scientific">Kutzneria albida DSM 43870</name>
    <dbReference type="NCBI Taxonomy" id="1449976"/>
    <lineage>
        <taxon>Bacteria</taxon>
        <taxon>Bacillati</taxon>
        <taxon>Actinomycetota</taxon>
        <taxon>Actinomycetes</taxon>
        <taxon>Pseudonocardiales</taxon>
        <taxon>Pseudonocardiaceae</taxon>
        <taxon>Kutzneria</taxon>
    </lineage>
</organism>
<evidence type="ECO:0000256" key="3">
    <source>
        <dbReference type="ARBA" id="ARBA00023163"/>
    </source>
</evidence>
<evidence type="ECO:0000256" key="1">
    <source>
        <dbReference type="ARBA" id="ARBA00023015"/>
    </source>
</evidence>
<dbReference type="EMBL" id="CP007155">
    <property type="protein sequence ID" value="AHH93518.1"/>
    <property type="molecule type" value="Genomic_DNA"/>
</dbReference>
<keyword evidence="3" id="KW-0804">Transcription</keyword>
<evidence type="ECO:0000313" key="6">
    <source>
        <dbReference type="EMBL" id="AHH93518.1"/>
    </source>
</evidence>
<accession>W5VXE9</accession>
<dbReference type="SUPFAM" id="SSF46689">
    <property type="entry name" value="Homeodomain-like"/>
    <property type="match status" value="1"/>
</dbReference>
<reference evidence="6 7" key="1">
    <citation type="journal article" date="2014" name="BMC Genomics">
        <title>Complete genome sequence of producer of the glycopeptide antibiotic Aculeximycin Kutzneria albida DSM 43870T, a representative of minor genus of Pseudonocardiaceae.</title>
        <authorList>
            <person name="Rebets Y."/>
            <person name="Tokovenko B."/>
            <person name="Lushchyk I."/>
            <person name="Ruckert C."/>
            <person name="Zaburannyi N."/>
            <person name="Bechthold A."/>
            <person name="Kalinowski J."/>
            <person name="Luzhetskyy A."/>
        </authorList>
    </citation>
    <scope>NUCLEOTIDE SEQUENCE [LARGE SCALE GENOMIC DNA]</scope>
    <source>
        <strain evidence="6">DSM 43870</strain>
    </source>
</reference>
<keyword evidence="7" id="KW-1185">Reference proteome</keyword>
<name>W5VXE9_9PSEU</name>
<sequence length="192" mass="21071">MSHLMYLRLMATDRVRVLRATVRVLVRQPNAPMDELAKAAGISRATLHRLVPSRNALVKQLAELALADARAAIERARPEQGEPVAAVRRLVAELVPIADLWAFLMGENQIAGDPEMDQLWAELDLALIGLFRRGQESGAFRVELPAEFLTDALSSLLAGTGWAVQHGRLAAKDANRVLTELLLNGAVRRNQS</sequence>
<evidence type="ECO:0000259" key="5">
    <source>
        <dbReference type="PROSITE" id="PS50977"/>
    </source>
</evidence>
<evidence type="ECO:0000256" key="2">
    <source>
        <dbReference type="ARBA" id="ARBA00023125"/>
    </source>
</evidence>
<dbReference type="GO" id="GO:0003700">
    <property type="term" value="F:DNA-binding transcription factor activity"/>
    <property type="evidence" value="ECO:0007669"/>
    <property type="project" value="TreeGrafter"/>
</dbReference>
<dbReference type="PROSITE" id="PS50977">
    <property type="entry name" value="HTH_TETR_2"/>
    <property type="match status" value="1"/>
</dbReference>
<dbReference type="InterPro" id="IPR001647">
    <property type="entry name" value="HTH_TetR"/>
</dbReference>
<gene>
    <name evidence="6" type="ORF">KALB_141</name>
</gene>
<evidence type="ECO:0000313" key="7">
    <source>
        <dbReference type="Proteomes" id="UP000019225"/>
    </source>
</evidence>
<dbReference type="InterPro" id="IPR009057">
    <property type="entry name" value="Homeodomain-like_sf"/>
</dbReference>
<dbReference type="InterPro" id="IPR036271">
    <property type="entry name" value="Tet_transcr_reg_TetR-rel_C_sf"/>
</dbReference>
<dbReference type="HOGENOM" id="CLU_069356_38_3_11"/>
<evidence type="ECO:0000256" key="4">
    <source>
        <dbReference type="PROSITE-ProRule" id="PRU00335"/>
    </source>
</evidence>
<dbReference type="PANTHER" id="PTHR30055">
    <property type="entry name" value="HTH-TYPE TRANSCRIPTIONAL REGULATOR RUTR"/>
    <property type="match status" value="1"/>
</dbReference>
<dbReference type="GO" id="GO:0000976">
    <property type="term" value="F:transcription cis-regulatory region binding"/>
    <property type="evidence" value="ECO:0007669"/>
    <property type="project" value="TreeGrafter"/>
</dbReference>
<dbReference type="Proteomes" id="UP000019225">
    <property type="component" value="Chromosome"/>
</dbReference>
<dbReference type="PANTHER" id="PTHR30055:SF234">
    <property type="entry name" value="HTH-TYPE TRANSCRIPTIONAL REGULATOR BETI"/>
    <property type="match status" value="1"/>
</dbReference>
<keyword evidence="1" id="KW-0805">Transcription regulation</keyword>
<dbReference type="SUPFAM" id="SSF48498">
    <property type="entry name" value="Tetracyclin repressor-like, C-terminal domain"/>
    <property type="match status" value="1"/>
</dbReference>
<dbReference type="InterPro" id="IPR050109">
    <property type="entry name" value="HTH-type_TetR-like_transc_reg"/>
</dbReference>
<dbReference type="eggNOG" id="COG1309">
    <property type="taxonomic scope" value="Bacteria"/>
</dbReference>
<feature type="domain" description="HTH tetR-type" evidence="5">
    <location>
        <begin position="11"/>
        <end position="69"/>
    </location>
</feature>
<proteinExistence type="predicted"/>
<dbReference type="KEGG" id="kal:KALB_141"/>
<dbReference type="AlphaFoldDB" id="W5VXE9"/>
<feature type="DNA-binding region" description="H-T-H motif" evidence="4">
    <location>
        <begin position="32"/>
        <end position="51"/>
    </location>
</feature>
<dbReference type="Gene3D" id="1.10.357.10">
    <property type="entry name" value="Tetracycline Repressor, domain 2"/>
    <property type="match status" value="1"/>
</dbReference>
<protein>
    <recommendedName>
        <fullName evidence="5">HTH tetR-type domain-containing protein</fullName>
    </recommendedName>
</protein>
<dbReference type="STRING" id="1449976.KALB_141"/>
<dbReference type="OrthoDB" id="8654052at2"/>
<keyword evidence="2 4" id="KW-0238">DNA-binding</keyword>